<proteinExistence type="inferred from homology"/>
<dbReference type="Pfam" id="PF22633">
    <property type="entry name" value="F5_F8_type_C_2"/>
    <property type="match status" value="14"/>
</dbReference>
<feature type="domain" description="Fucolectin tachylectin-4 pentraxin-1" evidence="9">
    <location>
        <begin position="1779"/>
        <end position="1918"/>
    </location>
</feature>
<dbReference type="InterPro" id="IPR008979">
    <property type="entry name" value="Galactose-bd-like_sf"/>
</dbReference>
<evidence type="ECO:0000256" key="1">
    <source>
        <dbReference type="ARBA" id="ARBA00002219"/>
    </source>
</evidence>
<name>A0A6I8RRZ2_XENTR</name>
<evidence type="ECO:0000259" key="9">
    <source>
        <dbReference type="SMART" id="SM00607"/>
    </source>
</evidence>
<evidence type="ECO:0000256" key="2">
    <source>
        <dbReference type="ARBA" id="ARBA00010147"/>
    </source>
</evidence>
<feature type="domain" description="Fucolectin tachylectin-4 pentraxin-1" evidence="9">
    <location>
        <begin position="164"/>
        <end position="307"/>
    </location>
</feature>
<evidence type="ECO:0000256" key="4">
    <source>
        <dbReference type="ARBA" id="ARBA00022723"/>
    </source>
</evidence>
<dbReference type="SUPFAM" id="SSF49785">
    <property type="entry name" value="Galactose-binding domain-like"/>
    <property type="match status" value="14"/>
</dbReference>
<feature type="domain" description="Fucolectin tachylectin-4 pentraxin-1" evidence="9">
    <location>
        <begin position="900"/>
        <end position="1043"/>
    </location>
</feature>
<dbReference type="InterPro" id="IPR051941">
    <property type="entry name" value="BG_Antigen-Binding_Lectin"/>
</dbReference>
<evidence type="ECO:0000256" key="5">
    <source>
        <dbReference type="ARBA" id="ARBA00022734"/>
    </source>
</evidence>
<keyword evidence="5" id="KW-0430">Lectin</keyword>
<keyword evidence="7" id="KW-1015">Disulfide bond</keyword>
<dbReference type="GO" id="GO:0046872">
    <property type="term" value="F:metal ion binding"/>
    <property type="evidence" value="ECO:0007669"/>
    <property type="project" value="UniProtKB-KW"/>
</dbReference>
<feature type="chain" id="PRO_5031091271" evidence="8">
    <location>
        <begin position="19"/>
        <end position="2055"/>
    </location>
</feature>
<dbReference type="GO" id="GO:0010185">
    <property type="term" value="P:regulation of cellular defense response"/>
    <property type="evidence" value="ECO:0007669"/>
    <property type="project" value="UniProtKB-ARBA"/>
</dbReference>
<evidence type="ECO:0000256" key="3">
    <source>
        <dbReference type="ARBA" id="ARBA00011233"/>
    </source>
</evidence>
<dbReference type="InParanoid" id="A0A6I8RRZ2"/>
<reference evidence="10" key="2">
    <citation type="submission" date="2020-05" db="UniProtKB">
        <authorList>
            <consortium name="Ensembl"/>
        </authorList>
    </citation>
    <scope>IDENTIFICATION</scope>
</reference>
<sequence length="2055" mass="228768">MMFIRILLTSLMIGWAQTLSWPKKRMVPYILDRMESSDDGTEIPIDDYKERNIYARPCAGRSNGNSTWCHLDLKKKLKVESVIMENRGDCCWECLIGTQVHVGDSADINNPLCGNITDISQTSVTLPCEGMKGRYVSVSVPQRSEYQQLCEINVSGEEIRDQDEMNLARKGKVRQSSAYTPLSLAKEAVDGNKETNHHTKPCSHTDMDNPAWWQLDLKKGHKVENVVVVNRRDCCPERLLGAEIRIGNSPDNNNPVCGTITNVSQTTINLFCEGMEGRYVSVVIPGRAEYLTLCEVEVYGQELDQEEAMNLARSGEAQQSSISMHGPMQTADRAIDGIDETDNSRSPCSHTNNNYQPWWRLDLKRRYKVETVVIVNSMDRFSERLLGAEIRVGDSANNNNPVCASVTDTNQAITIYSCKGMEGRYVSVVIPGRSEYLSLCEVEVYVKESTNQQVSEMNLARKGEAKQSSLYINGPQFTPERAIDGSKETNVSKYPCAHTNNDTAPWWQLQLEKRYKIETVVIVNRMDEHRERLLGAEILVGDSADNDNPICGTITDVSQATITLSCNGMEGRYVSVVIPGRAEYLTLCEVEVYGEESPNQEVLGVNLARSGEAKQSSDYNHALVLTAGRAIDGVKLTDLHQGPCTHTNNEYQPWWQLDLKKRYKVKSVIVVNRGDCCSERLKGAEIRVGDSPTNNNPVCGTINDVSQATNILFCNGMEGRYLSVVIPGRKEHLTLCEVEVYGEESPNQEVSEMNLARKGEAKQSSLYINGPQFTPERAIDGSKETNVSKYPCAHTNNDTAPWWQLQLEKRYKIETVVIVNRMDEHRERLFGAEILIGDSADNDNPICGTITDVSQATITLSCNGMEGRYVSVVIPGRAEYLTLCEVEVYGEESPNQEVLGVNLARSGEAKQSSDYNHALVLTAGRAIDGVKLTDLHQGPCTHTNNEYQPWWQLDLKKRYKVKSVIVVNRGDCCSERLKGAEIRVGDSPTNNNPVCGTINDVSQATNILFCNGMEGRYLSVVIPGRKGPLTLCEVEVYGEESPNQEVVEMNLARSGEARQSSTYGHGTQFYAERAIDGIKVTDIHKSPCTHTSQDNPAWWRLDLKKRYKVESVVIVNRMDEHSERLRGAEIRVGNVPQNNNPVCGIINDISEDTITLHCNGMEGRYVSVVIPRRAEFLTLCEVEVYGEESPRQEVVDINLARSGKAQQSSVNGYQHGAEKAIDGIKGTNMGKNPCTHTQEDYQPWWRLDLQKRYKVETVVIVNRMDGSSSRLMGAEIRIGDSVDNNNPVCGTVTDVSEATITLFCEGLEGRYVSVVIPGRVQYLTLCEVEVYGEESLSQEVVELNLARSGEVRQSSTYGHGTQFIADRAIDGIKVTDIDKGPCTHTSQDNPAWWRLDLKKRYNVKSVVIVNRRDEHSERLLGAEIRVGKDPHNSNPVCGIINDISEDTITLHCNGMEGRYVSVVIPGRAEFLTLCEVEVYGEDSPRQEDKNLARSGKAQQSSFYGHTYTAETVIDGIKGTNIMRNPCSHTQEDYQPWWRLDLQKRYKVETVVIVNRRDCCSSRLLAAEIRIGDSVDNNNPVCGTVTDVSEATITLLCKGLEGRYVSVVIPGRAEYLTLCEVEVYGEESLSQEVVELNLARSGEARQSSTYGHGTQFIADRAIDGIKVTDIHKSPCTHTSQDNPAWWRLDLKKRYKVESVVIVNRMDEHSERLLGAEIRVGIFPVDNNPVCGTVTKGTKAIITLCCEGMEGRYVSVVIPGRAENLQLCEVEVYGEESTGYKDNLAQSGEVSQSSTYRPECGAAAAVDGVKGTNPHTPPCTHTQCDPPAWWRLDLKKRYNVQTVIVTRMEQSERLRGAEIRVGDFENNNNPVCGTITDVSQTNITLSCNGTEGRYVSVVIPGREEYLQLCEVEVYGEESINQEGINLARSGEVRQSSTRGRQYGAERAIDGNKDTNSCTQTNEESPAWWRLDLMGTYRIGAVLIVGAGERLLGAEIQVGDLLTNNPPCATITEVFQDATTVYCYGMEGRYVTVLIPGRSQSLSLCEVEVYGHRPYTGQ</sequence>
<dbReference type="GeneTree" id="ENSGT01060000248575"/>
<dbReference type="Xenbase" id="XB-GENE-5953489">
    <property type="gene designation" value="fucolectinloc100491211"/>
</dbReference>
<comment type="similarity">
    <text evidence="2">Belongs to the fucolectin family.</text>
</comment>
<feature type="domain" description="Fucolectin tachylectin-4 pentraxin-1" evidence="9">
    <location>
        <begin position="24"/>
        <end position="157"/>
    </location>
</feature>
<dbReference type="Bgee" id="ENSXETG00000021208">
    <property type="expression patterns" value="Expressed in liver and 8 other cell types or tissues"/>
</dbReference>
<evidence type="ECO:0000256" key="6">
    <source>
        <dbReference type="ARBA" id="ARBA00022837"/>
    </source>
</evidence>
<dbReference type="Gene3D" id="2.60.120.260">
    <property type="entry name" value="Galactose-binding domain-like"/>
    <property type="match status" value="14"/>
</dbReference>
<protein>
    <submittedName>
        <fullName evidence="10">Fucolectin uncharacterized LOC100491211</fullName>
    </submittedName>
</protein>
<feature type="domain" description="Fucolectin tachylectin-4 pentraxin-1" evidence="9">
    <location>
        <begin position="456"/>
        <end position="599"/>
    </location>
</feature>
<feature type="signal peptide" evidence="8">
    <location>
        <begin position="1"/>
        <end position="18"/>
    </location>
</feature>
<evidence type="ECO:0000313" key="10">
    <source>
        <dbReference type="Ensembl" id="ENSXETP00000083335"/>
    </source>
</evidence>
<evidence type="ECO:0000256" key="8">
    <source>
        <dbReference type="SAM" id="SignalP"/>
    </source>
</evidence>
<dbReference type="Ensembl" id="ENSXETT00000098878">
    <property type="protein sequence ID" value="ENSXETP00000083335"/>
    <property type="gene ID" value="ENSXETG00000021208"/>
</dbReference>
<feature type="domain" description="Fucolectin tachylectin-4 pentraxin-1" evidence="9">
    <location>
        <begin position="1196"/>
        <end position="1339"/>
    </location>
</feature>
<feature type="domain" description="Fucolectin tachylectin-4 pentraxin-1" evidence="9">
    <location>
        <begin position="1048"/>
        <end position="1192"/>
    </location>
</feature>
<accession>A0A6I8RRZ2</accession>
<dbReference type="GO" id="GO:0042806">
    <property type="term" value="F:fucose binding"/>
    <property type="evidence" value="ECO:0007669"/>
    <property type="project" value="UniProtKB-ARBA"/>
</dbReference>
<dbReference type="SMART" id="SM00607">
    <property type="entry name" value="FTP"/>
    <property type="match status" value="14"/>
</dbReference>
<organism evidence="10">
    <name type="scientific">Xenopus tropicalis</name>
    <name type="common">Western clawed frog</name>
    <name type="synonym">Silurana tropicalis</name>
    <dbReference type="NCBI Taxonomy" id="8364"/>
    <lineage>
        <taxon>Eukaryota</taxon>
        <taxon>Metazoa</taxon>
        <taxon>Chordata</taxon>
        <taxon>Craniata</taxon>
        <taxon>Vertebrata</taxon>
        <taxon>Euteleostomi</taxon>
        <taxon>Amphibia</taxon>
        <taxon>Batrachia</taxon>
        <taxon>Anura</taxon>
        <taxon>Pipoidea</taxon>
        <taxon>Pipidae</taxon>
        <taxon>Xenopodinae</taxon>
        <taxon>Xenopus</taxon>
        <taxon>Silurana</taxon>
    </lineage>
</organism>
<feature type="domain" description="Fucolectin tachylectin-4 pentraxin-1" evidence="9">
    <location>
        <begin position="604"/>
        <end position="747"/>
    </location>
</feature>
<dbReference type="InterPro" id="IPR006585">
    <property type="entry name" value="FTP1"/>
</dbReference>
<feature type="domain" description="Fucolectin tachylectin-4 pentraxin-1" evidence="9">
    <location>
        <begin position="308"/>
        <end position="451"/>
    </location>
</feature>
<comment type="function">
    <text evidence="1">Acts as a defensive agent. Recognizes blood group fucosylated oligosaccharides including A, B, H and Lewis B-type antigens. Does not recognize Lewis A antigen and has low affinity for monovalent haptens.</text>
</comment>
<dbReference type="PANTHER" id="PTHR45713:SF11">
    <property type="entry name" value="FUCOLECTIN TACHYLECTIN-4 PENTRAXIN-1 DOMAIN-CONTAINING PROTEIN"/>
    <property type="match status" value="1"/>
</dbReference>
<dbReference type="GO" id="GO:0001868">
    <property type="term" value="P:regulation of complement activation, lectin pathway"/>
    <property type="evidence" value="ECO:0007669"/>
    <property type="project" value="UniProtKB-ARBA"/>
</dbReference>
<feature type="domain" description="Fucolectin tachylectin-4 pentraxin-1" evidence="9">
    <location>
        <begin position="1488"/>
        <end position="1631"/>
    </location>
</feature>
<feature type="domain" description="Fucolectin tachylectin-4 pentraxin-1" evidence="9">
    <location>
        <begin position="752"/>
        <end position="895"/>
    </location>
</feature>
<feature type="domain" description="Fucolectin tachylectin-4 pentraxin-1" evidence="9">
    <location>
        <begin position="1921"/>
        <end position="2053"/>
    </location>
</feature>
<gene>
    <name evidence="10" type="primary">fucolectinloc100491211</name>
</gene>
<comment type="subunit">
    <text evidence="3">Homotrimer.</text>
</comment>
<dbReference type="PANTHER" id="PTHR45713">
    <property type="entry name" value="FTP DOMAIN-CONTAINING PROTEIN"/>
    <property type="match status" value="1"/>
</dbReference>
<reference evidence="10" key="1">
    <citation type="journal article" date="2010" name="Science">
        <title>The genome of the Western clawed frog Xenopus tropicalis.</title>
        <authorList>
            <person name="Hellsten U."/>
            <person name="Harland R.M."/>
            <person name="Gilchrist M.J."/>
            <person name="Hendrix D."/>
            <person name="Jurka J."/>
            <person name="Kapitonov V."/>
            <person name="Ovcharenko I."/>
            <person name="Putnam N.H."/>
            <person name="Shu S."/>
            <person name="Taher L."/>
            <person name="Blitz I.L."/>
            <person name="Blumberg B."/>
            <person name="Dichmann D.S."/>
            <person name="Dubchak I."/>
            <person name="Amaya E."/>
            <person name="Detter J.C."/>
            <person name="Fletcher R."/>
            <person name="Gerhard D.S."/>
            <person name="Goodstein D."/>
            <person name="Graves T."/>
            <person name="Grigoriev I.V."/>
            <person name="Grimwood J."/>
            <person name="Kawashima T."/>
            <person name="Lindquist E."/>
            <person name="Lucas S.M."/>
            <person name="Mead P.E."/>
            <person name="Mitros T."/>
            <person name="Ogino H."/>
            <person name="Ohta Y."/>
            <person name="Poliakov A.V."/>
            <person name="Pollet N."/>
            <person name="Robert J."/>
            <person name="Salamov A."/>
            <person name="Sater A.K."/>
            <person name="Schmutz J."/>
            <person name="Terry A."/>
            <person name="Vize P.D."/>
            <person name="Warren W.C."/>
            <person name="Wells D."/>
            <person name="Wills A."/>
            <person name="Wilson R.K."/>
            <person name="Zimmerman L.B."/>
            <person name="Zorn A.M."/>
            <person name="Grainger R."/>
            <person name="Grammer T."/>
            <person name="Khokha M.K."/>
            <person name="Richardson P.M."/>
            <person name="Rokhsar D.S."/>
        </authorList>
    </citation>
    <scope>NUCLEOTIDE SEQUENCE [LARGE SCALE GENOMIC DNA]</scope>
    <source>
        <strain evidence="10">Nigerian</strain>
    </source>
</reference>
<keyword evidence="8" id="KW-0732">Signal</keyword>
<keyword evidence="4" id="KW-0479">Metal-binding</keyword>
<feature type="domain" description="Fucolectin tachylectin-4 pentraxin-1" evidence="9">
    <location>
        <begin position="1634"/>
        <end position="1777"/>
    </location>
</feature>
<keyword evidence="6" id="KW-0106">Calcium</keyword>
<evidence type="ECO:0000256" key="7">
    <source>
        <dbReference type="ARBA" id="ARBA00023157"/>
    </source>
</evidence>
<feature type="domain" description="Fucolectin tachylectin-4 pentraxin-1" evidence="9">
    <location>
        <begin position="1342"/>
        <end position="1486"/>
    </location>
</feature>